<evidence type="ECO:0000256" key="1">
    <source>
        <dbReference type="ARBA" id="ARBA00022603"/>
    </source>
</evidence>
<dbReference type="InterPro" id="IPR041698">
    <property type="entry name" value="Methyltransf_25"/>
</dbReference>
<accession>A0ABW4MZQ0</accession>
<dbReference type="EMBL" id="JBHUEY010000001">
    <property type="protein sequence ID" value="MFD1782694.1"/>
    <property type="molecule type" value="Genomic_DNA"/>
</dbReference>
<dbReference type="SUPFAM" id="SSF53335">
    <property type="entry name" value="S-adenosyl-L-methionine-dependent methyltransferases"/>
    <property type="match status" value="1"/>
</dbReference>
<comment type="caution">
    <text evidence="4">The sequence shown here is derived from an EMBL/GenBank/DDBJ whole genome shotgun (WGS) entry which is preliminary data.</text>
</comment>
<evidence type="ECO:0000259" key="3">
    <source>
        <dbReference type="Pfam" id="PF13649"/>
    </source>
</evidence>
<dbReference type="PANTHER" id="PTHR43861">
    <property type="entry name" value="TRANS-ACONITATE 2-METHYLTRANSFERASE-RELATED"/>
    <property type="match status" value="1"/>
</dbReference>
<dbReference type="EC" id="2.1.1.222" evidence="4"/>
<dbReference type="GO" id="GO:0061542">
    <property type="term" value="F:3-demethylubiquinol 3-O-methyltransferase activity"/>
    <property type="evidence" value="ECO:0007669"/>
    <property type="project" value="UniProtKB-EC"/>
</dbReference>
<organism evidence="4 5">
    <name type="scientific">Phenylobacterium terrae</name>
    <dbReference type="NCBI Taxonomy" id="2665495"/>
    <lineage>
        <taxon>Bacteria</taxon>
        <taxon>Pseudomonadati</taxon>
        <taxon>Pseudomonadota</taxon>
        <taxon>Alphaproteobacteria</taxon>
        <taxon>Caulobacterales</taxon>
        <taxon>Caulobacteraceae</taxon>
        <taxon>Phenylobacterium</taxon>
    </lineage>
</organism>
<evidence type="ECO:0000313" key="5">
    <source>
        <dbReference type="Proteomes" id="UP001597237"/>
    </source>
</evidence>
<proteinExistence type="predicted"/>
<dbReference type="InterPro" id="IPR029063">
    <property type="entry name" value="SAM-dependent_MTases_sf"/>
</dbReference>
<reference evidence="5" key="1">
    <citation type="journal article" date="2019" name="Int. J. Syst. Evol. Microbiol.">
        <title>The Global Catalogue of Microorganisms (GCM) 10K type strain sequencing project: providing services to taxonomists for standard genome sequencing and annotation.</title>
        <authorList>
            <consortium name="The Broad Institute Genomics Platform"/>
            <consortium name="The Broad Institute Genome Sequencing Center for Infectious Disease"/>
            <person name="Wu L."/>
            <person name="Ma J."/>
        </authorList>
    </citation>
    <scope>NUCLEOTIDE SEQUENCE [LARGE SCALE GENOMIC DNA]</scope>
    <source>
        <strain evidence="5">DFY28</strain>
    </source>
</reference>
<keyword evidence="5" id="KW-1185">Reference proteome</keyword>
<evidence type="ECO:0000256" key="2">
    <source>
        <dbReference type="ARBA" id="ARBA00022679"/>
    </source>
</evidence>
<dbReference type="Gene3D" id="3.40.50.150">
    <property type="entry name" value="Vaccinia Virus protein VP39"/>
    <property type="match status" value="1"/>
</dbReference>
<protein>
    <submittedName>
        <fullName evidence="4">Class I SAM-dependent methyltransferase</fullName>
        <ecNumber evidence="4">2.1.1.222</ecNumber>
        <ecNumber evidence="4">2.1.1.64</ecNumber>
    </submittedName>
</protein>
<dbReference type="GO" id="GO:0102208">
    <property type="term" value="F:2-polyprenyl-6-hydroxyphenol methylase activity"/>
    <property type="evidence" value="ECO:0007669"/>
    <property type="project" value="UniProtKB-EC"/>
</dbReference>
<name>A0ABW4MZQ0_9CAUL</name>
<dbReference type="Proteomes" id="UP001597237">
    <property type="component" value="Unassembled WGS sequence"/>
</dbReference>
<dbReference type="CDD" id="cd02440">
    <property type="entry name" value="AdoMet_MTases"/>
    <property type="match status" value="1"/>
</dbReference>
<keyword evidence="1 4" id="KW-0489">Methyltransferase</keyword>
<feature type="domain" description="Methyltransferase" evidence="3">
    <location>
        <begin position="46"/>
        <end position="143"/>
    </location>
</feature>
<dbReference type="PANTHER" id="PTHR43861:SF1">
    <property type="entry name" value="TRANS-ACONITATE 2-METHYLTRANSFERASE"/>
    <property type="match status" value="1"/>
</dbReference>
<gene>
    <name evidence="4" type="ORF">ACFSC0_04755</name>
</gene>
<dbReference type="EC" id="2.1.1.64" evidence="4"/>
<dbReference type="Pfam" id="PF13649">
    <property type="entry name" value="Methyltransf_25"/>
    <property type="match status" value="1"/>
</dbReference>
<dbReference type="GO" id="GO:0032259">
    <property type="term" value="P:methylation"/>
    <property type="evidence" value="ECO:0007669"/>
    <property type="project" value="UniProtKB-KW"/>
</dbReference>
<sequence>MVQVRPYYAEQSLSAAYYDLLTALDGTLAGDIELYAGLAPAGGRLLEVGTGTGRIAFALAERGFQVVGVDLAPTMLRQARAKQAATDPQVAARITFVQGDMTALAVEGPFDAAIFPFFTLSHAPRGSAWRNVFAGLSPRLAPGALAAFHMPVEASLDQPPPKGPKDAVLSVRVDGGRTLQLFIRERRRRPDIGRYDQVLDYVLLNARGQEERRSTERLTFYAGDPTPFAIEAGLEPERDPVPLGASGEVFVFRKA</sequence>
<keyword evidence="2 4" id="KW-0808">Transferase</keyword>
<evidence type="ECO:0000313" key="4">
    <source>
        <dbReference type="EMBL" id="MFD1782694.1"/>
    </source>
</evidence>
<dbReference type="RefSeq" id="WP_377282368.1">
    <property type="nucleotide sequence ID" value="NZ_JBHRSI010000006.1"/>
</dbReference>